<dbReference type="EMBL" id="VSRR010005452">
    <property type="protein sequence ID" value="MPC42482.1"/>
    <property type="molecule type" value="Genomic_DNA"/>
</dbReference>
<evidence type="ECO:0000313" key="3">
    <source>
        <dbReference type="Proteomes" id="UP000324222"/>
    </source>
</evidence>
<reference evidence="2 3" key="1">
    <citation type="submission" date="2019-05" db="EMBL/GenBank/DDBJ databases">
        <title>Another draft genome of Portunus trituberculatus and its Hox gene families provides insights of decapod evolution.</title>
        <authorList>
            <person name="Jeong J.-H."/>
            <person name="Song I."/>
            <person name="Kim S."/>
            <person name="Choi T."/>
            <person name="Kim D."/>
            <person name="Ryu S."/>
            <person name="Kim W."/>
        </authorList>
    </citation>
    <scope>NUCLEOTIDE SEQUENCE [LARGE SCALE GENOMIC DNA]</scope>
    <source>
        <tissue evidence="2">Muscle</tissue>
    </source>
</reference>
<accession>A0A5B7F7T1</accession>
<evidence type="ECO:0000256" key="1">
    <source>
        <dbReference type="SAM" id="MobiDB-lite"/>
    </source>
</evidence>
<organism evidence="2 3">
    <name type="scientific">Portunus trituberculatus</name>
    <name type="common">Swimming crab</name>
    <name type="synonym">Neptunus trituberculatus</name>
    <dbReference type="NCBI Taxonomy" id="210409"/>
    <lineage>
        <taxon>Eukaryota</taxon>
        <taxon>Metazoa</taxon>
        <taxon>Ecdysozoa</taxon>
        <taxon>Arthropoda</taxon>
        <taxon>Crustacea</taxon>
        <taxon>Multicrustacea</taxon>
        <taxon>Malacostraca</taxon>
        <taxon>Eumalacostraca</taxon>
        <taxon>Eucarida</taxon>
        <taxon>Decapoda</taxon>
        <taxon>Pleocyemata</taxon>
        <taxon>Brachyura</taxon>
        <taxon>Eubrachyura</taxon>
        <taxon>Portunoidea</taxon>
        <taxon>Portunidae</taxon>
        <taxon>Portuninae</taxon>
        <taxon>Portunus</taxon>
    </lineage>
</organism>
<sequence length="55" mass="6401">MGAGKYANDFPPPARNAHTSRQTAQDYLRRLPVSHRLNFYKAFLLDYLLFGYQIP</sequence>
<evidence type="ECO:0000313" key="2">
    <source>
        <dbReference type="EMBL" id="MPC42482.1"/>
    </source>
</evidence>
<protein>
    <submittedName>
        <fullName evidence="2">Uncharacterized protein</fullName>
    </submittedName>
</protein>
<proteinExistence type="predicted"/>
<dbReference type="Proteomes" id="UP000324222">
    <property type="component" value="Unassembled WGS sequence"/>
</dbReference>
<keyword evidence="3" id="KW-1185">Reference proteome</keyword>
<name>A0A5B7F7T1_PORTR</name>
<dbReference type="OrthoDB" id="2019940at2759"/>
<gene>
    <name evidence="2" type="ORF">E2C01_036104</name>
</gene>
<feature type="region of interest" description="Disordered" evidence="1">
    <location>
        <begin position="1"/>
        <end position="23"/>
    </location>
</feature>
<dbReference type="AlphaFoldDB" id="A0A5B7F7T1"/>
<comment type="caution">
    <text evidence="2">The sequence shown here is derived from an EMBL/GenBank/DDBJ whole genome shotgun (WGS) entry which is preliminary data.</text>
</comment>